<keyword evidence="1 7" id="KW-0227">DNA damage</keyword>
<evidence type="ECO:0000313" key="10">
    <source>
        <dbReference type="Proteomes" id="UP000228875"/>
    </source>
</evidence>
<comment type="function">
    <text evidence="7">Catalyzes the excision of an oxidatively damaged form of guanine (7,8-dihydro-8-oxoguanine = 8-oxoG) from DNA. Also cleaves the DNA backbone at apurinic/apyrimidinic sites (AP sites).</text>
</comment>
<keyword evidence="2 7" id="KW-0378">Hydrolase</keyword>
<evidence type="ECO:0000256" key="6">
    <source>
        <dbReference type="ARBA" id="ARBA00023295"/>
    </source>
</evidence>
<protein>
    <recommendedName>
        <fullName evidence="7">8-oxoguanine DNA glycosylase/AP lyase</fullName>
    </recommendedName>
    <domain>
        <recommendedName>
            <fullName evidence="7">8-oxoguanine DNA glycosylase</fullName>
            <shortName evidence="7">8-oxoG DNA glycosylase</shortName>
            <ecNumber evidence="7">3.2.2.-</ecNumber>
        </recommendedName>
    </domain>
    <domain>
        <recommendedName>
            <fullName evidence="7">DNA-(apurinic or apyrimidinic site) lyase</fullName>
            <shortName evidence="7">AP lyase</shortName>
            <ecNumber evidence="7">4.2.99.18</ecNumber>
        </recommendedName>
    </domain>
</protein>
<dbReference type="InterPro" id="IPR011257">
    <property type="entry name" value="DNA_glycosylase"/>
</dbReference>
<gene>
    <name evidence="7" type="primary">ogg</name>
    <name evidence="9" type="ORF">CO077_02010</name>
</gene>
<dbReference type="Pfam" id="PF22175">
    <property type="entry name" value="Ogg-HhH"/>
    <property type="match status" value="1"/>
</dbReference>
<feature type="active site" evidence="7">
    <location>
        <position position="164"/>
    </location>
</feature>
<dbReference type="EC" id="4.2.99.18" evidence="7"/>
<dbReference type="Proteomes" id="UP000228875">
    <property type="component" value="Unassembled WGS sequence"/>
</dbReference>
<evidence type="ECO:0000313" key="9">
    <source>
        <dbReference type="EMBL" id="PJB99373.1"/>
    </source>
</evidence>
<dbReference type="SUPFAM" id="SSF48150">
    <property type="entry name" value="DNA-glycosylase"/>
    <property type="match status" value="1"/>
</dbReference>
<keyword evidence="5 7" id="KW-0511">Multifunctional enzyme</keyword>
<evidence type="ECO:0000256" key="7">
    <source>
        <dbReference type="HAMAP-Rule" id="MF_00241"/>
    </source>
</evidence>
<dbReference type="EMBL" id="PFTB01000048">
    <property type="protein sequence ID" value="PJB99373.1"/>
    <property type="molecule type" value="Genomic_DNA"/>
</dbReference>
<dbReference type="GO" id="GO:0016799">
    <property type="term" value="F:hydrolase activity, hydrolyzing N-glycosyl compounds"/>
    <property type="evidence" value="ECO:0007669"/>
    <property type="project" value="UniProtKB-UniRule"/>
</dbReference>
<dbReference type="Gene3D" id="1.10.1670.10">
    <property type="entry name" value="Helix-hairpin-Helix base-excision DNA repair enzymes (C-terminal)"/>
    <property type="match status" value="1"/>
</dbReference>
<dbReference type="GO" id="GO:0140078">
    <property type="term" value="F:class I DNA-(apurinic or apyrimidinic site) endonuclease activity"/>
    <property type="evidence" value="ECO:0007669"/>
    <property type="project" value="UniProtKB-EC"/>
</dbReference>
<evidence type="ECO:0000256" key="3">
    <source>
        <dbReference type="ARBA" id="ARBA00023204"/>
    </source>
</evidence>
<dbReference type="NCBIfam" id="NF002305">
    <property type="entry name" value="PRK01229.1"/>
    <property type="match status" value="1"/>
</dbReference>
<comment type="similarity">
    <text evidence="7">Belongs to the type-2 OGG1 family.</text>
</comment>
<dbReference type="GO" id="GO:0006284">
    <property type="term" value="P:base-excision repair"/>
    <property type="evidence" value="ECO:0007669"/>
    <property type="project" value="UniProtKB-UniRule"/>
</dbReference>
<evidence type="ECO:0000256" key="2">
    <source>
        <dbReference type="ARBA" id="ARBA00022801"/>
    </source>
</evidence>
<feature type="site" description="Important for guanine/8-oxoguanine distinction" evidence="7">
    <location>
        <position position="225"/>
    </location>
</feature>
<dbReference type="EC" id="3.2.2.-" evidence="7"/>
<accession>A0A2M8DMN6</accession>
<feature type="active site" evidence="7">
    <location>
        <position position="146"/>
    </location>
</feature>
<organism evidence="9 10">
    <name type="scientific">Candidatus Nealsonbacteria bacterium CG_4_9_14_0_8_um_filter_35_12</name>
    <dbReference type="NCBI Taxonomy" id="1974692"/>
    <lineage>
        <taxon>Bacteria</taxon>
        <taxon>Candidatus Nealsoniibacteriota</taxon>
    </lineage>
</organism>
<dbReference type="Gene3D" id="1.10.340.30">
    <property type="entry name" value="Hypothetical protein, domain 2"/>
    <property type="match status" value="1"/>
</dbReference>
<dbReference type="InterPro" id="IPR023170">
    <property type="entry name" value="HhH_base_excis_C"/>
</dbReference>
<reference evidence="10" key="1">
    <citation type="submission" date="2017-09" db="EMBL/GenBank/DDBJ databases">
        <title>Depth-based differentiation of microbial function through sediment-hosted aquifers and enrichment of novel symbionts in the deep terrestrial subsurface.</title>
        <authorList>
            <person name="Probst A.J."/>
            <person name="Ladd B."/>
            <person name="Jarett J.K."/>
            <person name="Geller-Mcgrath D.E."/>
            <person name="Sieber C.M.K."/>
            <person name="Emerson J.B."/>
            <person name="Anantharaman K."/>
            <person name="Thomas B.C."/>
            <person name="Malmstrom R."/>
            <person name="Stieglmeier M."/>
            <person name="Klingl A."/>
            <person name="Woyke T."/>
            <person name="Ryan C.M."/>
            <person name="Banfield J.F."/>
        </authorList>
    </citation>
    <scope>NUCLEOTIDE SEQUENCE [LARGE SCALE GENOMIC DNA]</scope>
</reference>
<dbReference type="InterPro" id="IPR003265">
    <property type="entry name" value="HhH-GPD_domain"/>
</dbReference>
<feature type="domain" description="HhH-GPD" evidence="8">
    <location>
        <begin position="63"/>
        <end position="219"/>
    </location>
</feature>
<evidence type="ECO:0000256" key="1">
    <source>
        <dbReference type="ARBA" id="ARBA00022763"/>
    </source>
</evidence>
<keyword evidence="6 7" id="KW-0326">Glycosidase</keyword>
<dbReference type="AlphaFoldDB" id="A0A2M8DMN6"/>
<comment type="catalytic activity">
    <reaction evidence="7">
        <text>2'-deoxyribonucleotide-(2'-deoxyribose 5'-phosphate)-2'-deoxyribonucleotide-DNA = a 3'-end 2'-deoxyribonucleotide-(2,3-dehydro-2,3-deoxyribose 5'-phosphate)-DNA + a 5'-end 5'-phospho-2'-deoxyribonucleoside-DNA + H(+)</text>
        <dbReference type="Rhea" id="RHEA:66592"/>
        <dbReference type="Rhea" id="RHEA-COMP:13180"/>
        <dbReference type="Rhea" id="RHEA-COMP:16897"/>
        <dbReference type="Rhea" id="RHEA-COMP:17067"/>
        <dbReference type="ChEBI" id="CHEBI:15378"/>
        <dbReference type="ChEBI" id="CHEBI:136412"/>
        <dbReference type="ChEBI" id="CHEBI:157695"/>
        <dbReference type="ChEBI" id="CHEBI:167181"/>
        <dbReference type="EC" id="4.2.99.18"/>
    </reaction>
</comment>
<dbReference type="PIRSF" id="PIRSF005954">
    <property type="entry name" value="Thrmst_ogg"/>
    <property type="match status" value="1"/>
</dbReference>
<evidence type="ECO:0000256" key="4">
    <source>
        <dbReference type="ARBA" id="ARBA00023239"/>
    </source>
</evidence>
<dbReference type="InterPro" id="IPR012092">
    <property type="entry name" value="DNA_glyclase/AP_lyase_Ogg"/>
</dbReference>
<evidence type="ECO:0000259" key="8">
    <source>
        <dbReference type="SMART" id="SM00478"/>
    </source>
</evidence>
<proteinExistence type="inferred from homology"/>
<evidence type="ECO:0000256" key="5">
    <source>
        <dbReference type="ARBA" id="ARBA00023268"/>
    </source>
</evidence>
<dbReference type="HAMAP" id="MF_00241">
    <property type="entry name" value="Ogg"/>
    <property type="match status" value="1"/>
</dbReference>
<comment type="caution">
    <text evidence="9">The sequence shown here is derived from an EMBL/GenBank/DDBJ whole genome shotgun (WGS) entry which is preliminary data.</text>
</comment>
<dbReference type="CDD" id="cd00056">
    <property type="entry name" value="ENDO3c"/>
    <property type="match status" value="1"/>
</dbReference>
<sequence>MFLTSILFFIEVNLVSVTNNLIKEIENLKIKIGGEANKKLEEFKENFNISPKQKFIELCFCILVANTSIKKTYEVWKQIYKNFLLFSEDKLKKELKRLSCRFYNKKASYIVSDRKFIREIDFIVKTKKDFEARKWLVKNIKGIKWKESSHFLRNLGFKNFAILDRHVLKILEERKIIDKIPKTLTKKIYLEIEEKLRNIAESLNLNLAELDLYLFYLDTEKIPRK</sequence>
<keyword evidence="4 7" id="KW-0456">Lyase</keyword>
<keyword evidence="3 7" id="KW-0234">DNA repair</keyword>
<name>A0A2M8DMN6_9BACT</name>
<dbReference type="SMART" id="SM00478">
    <property type="entry name" value="ENDO3c"/>
    <property type="match status" value="1"/>
</dbReference>